<organism evidence="11 12">
    <name type="scientific">Pedobacter rhodius</name>
    <dbReference type="NCBI Taxonomy" id="3004098"/>
    <lineage>
        <taxon>Bacteria</taxon>
        <taxon>Pseudomonadati</taxon>
        <taxon>Bacteroidota</taxon>
        <taxon>Sphingobacteriia</taxon>
        <taxon>Sphingobacteriales</taxon>
        <taxon>Sphingobacteriaceae</taxon>
        <taxon>Pedobacter</taxon>
    </lineage>
</organism>
<dbReference type="EMBL" id="JAPWGL010000006">
    <property type="protein sequence ID" value="MCZ4225275.1"/>
    <property type="molecule type" value="Genomic_DNA"/>
</dbReference>
<evidence type="ECO:0000256" key="8">
    <source>
        <dbReference type="ARBA" id="ARBA00022842"/>
    </source>
</evidence>
<evidence type="ECO:0000256" key="7">
    <source>
        <dbReference type="ARBA" id="ARBA00022840"/>
    </source>
</evidence>
<dbReference type="InterPro" id="IPR043519">
    <property type="entry name" value="NT_sf"/>
</dbReference>
<keyword evidence="4" id="KW-0548">Nucleotidyltransferase</keyword>
<dbReference type="InterPro" id="IPR052038">
    <property type="entry name" value="Type-VII_TA_antitoxin"/>
</dbReference>
<keyword evidence="8" id="KW-0460">Magnesium</keyword>
<dbReference type="PANTHER" id="PTHR33571">
    <property type="entry name" value="SSL8005 PROTEIN"/>
    <property type="match status" value="1"/>
</dbReference>
<dbReference type="Pfam" id="PF01909">
    <property type="entry name" value="NTP_transf_2"/>
    <property type="match status" value="1"/>
</dbReference>
<evidence type="ECO:0000256" key="5">
    <source>
        <dbReference type="ARBA" id="ARBA00022723"/>
    </source>
</evidence>
<keyword evidence="7" id="KW-0067">ATP-binding</keyword>
<keyword evidence="3" id="KW-0808">Transferase</keyword>
<keyword evidence="12" id="KW-1185">Reference proteome</keyword>
<comment type="similarity">
    <text evidence="9">Belongs to the MntA antitoxin family.</text>
</comment>
<evidence type="ECO:0000259" key="10">
    <source>
        <dbReference type="Pfam" id="PF01909"/>
    </source>
</evidence>
<dbReference type="InterPro" id="IPR002934">
    <property type="entry name" value="Polymerase_NTP_transf_dom"/>
</dbReference>
<gene>
    <name evidence="11" type="ORF">O0931_18315</name>
</gene>
<dbReference type="Gene3D" id="3.30.460.10">
    <property type="entry name" value="Beta Polymerase, domain 2"/>
    <property type="match status" value="1"/>
</dbReference>
<evidence type="ECO:0000313" key="12">
    <source>
        <dbReference type="Proteomes" id="UP001144341"/>
    </source>
</evidence>
<dbReference type="CDD" id="cd05403">
    <property type="entry name" value="NT_KNTase_like"/>
    <property type="match status" value="1"/>
</dbReference>
<evidence type="ECO:0000256" key="9">
    <source>
        <dbReference type="ARBA" id="ARBA00038276"/>
    </source>
</evidence>
<dbReference type="PANTHER" id="PTHR33571:SF12">
    <property type="entry name" value="BSL3053 PROTEIN"/>
    <property type="match status" value="1"/>
</dbReference>
<name>A0ABT4L252_9SPHI</name>
<comment type="caution">
    <text evidence="11">The sequence shown here is derived from an EMBL/GenBank/DDBJ whole genome shotgun (WGS) entry which is preliminary data.</text>
</comment>
<evidence type="ECO:0000313" key="11">
    <source>
        <dbReference type="EMBL" id="MCZ4225275.1"/>
    </source>
</evidence>
<feature type="domain" description="Polymerase nucleotidyl transferase" evidence="10">
    <location>
        <begin position="5"/>
        <end position="89"/>
    </location>
</feature>
<evidence type="ECO:0000256" key="4">
    <source>
        <dbReference type="ARBA" id="ARBA00022695"/>
    </source>
</evidence>
<evidence type="ECO:0000256" key="1">
    <source>
        <dbReference type="ARBA" id="ARBA00001946"/>
    </source>
</evidence>
<keyword evidence="6" id="KW-0547">Nucleotide-binding</keyword>
<accession>A0ABT4L252</accession>
<keyword evidence="2" id="KW-1277">Toxin-antitoxin system</keyword>
<evidence type="ECO:0000256" key="3">
    <source>
        <dbReference type="ARBA" id="ARBA00022679"/>
    </source>
</evidence>
<evidence type="ECO:0000256" key="6">
    <source>
        <dbReference type="ARBA" id="ARBA00022741"/>
    </source>
</evidence>
<dbReference type="SUPFAM" id="SSF81301">
    <property type="entry name" value="Nucleotidyltransferase"/>
    <property type="match status" value="1"/>
</dbReference>
<comment type="cofactor">
    <cofactor evidence="1">
        <name>Mg(2+)</name>
        <dbReference type="ChEBI" id="CHEBI:18420"/>
    </cofactor>
</comment>
<sequence>MPQIITLLKKHEVTSAFLFGSAVSDRFNEGSDVDFLINLKEDLEPLDAGEHLWDLQDELRDLLNREVDLLTERSLKNPYFIQELSETKVAIYG</sequence>
<dbReference type="Proteomes" id="UP001144341">
    <property type="component" value="Unassembled WGS sequence"/>
</dbReference>
<reference evidence="11" key="1">
    <citation type="submission" date="2022-12" db="EMBL/GenBank/DDBJ databases">
        <title>Genome sequence of SJ11.</title>
        <authorList>
            <person name="Woo H."/>
        </authorList>
    </citation>
    <scope>NUCLEOTIDE SEQUENCE</scope>
    <source>
        <strain evidence="11">SJ11</strain>
    </source>
</reference>
<proteinExistence type="inferred from homology"/>
<protein>
    <submittedName>
        <fullName evidence="11">Nucleotidyltransferase domain-containing protein</fullName>
    </submittedName>
</protein>
<evidence type="ECO:0000256" key="2">
    <source>
        <dbReference type="ARBA" id="ARBA00022649"/>
    </source>
</evidence>
<keyword evidence="5" id="KW-0479">Metal-binding</keyword>